<dbReference type="Pfam" id="PF00501">
    <property type="entry name" value="AMP-binding"/>
    <property type="match status" value="1"/>
</dbReference>
<dbReference type="CDD" id="cd19535">
    <property type="entry name" value="Cyc_NRPS"/>
    <property type="match status" value="1"/>
</dbReference>
<evidence type="ECO:0000256" key="1">
    <source>
        <dbReference type="ARBA" id="ARBA00004924"/>
    </source>
</evidence>
<evidence type="ECO:0000256" key="2">
    <source>
        <dbReference type="ARBA" id="ARBA00022598"/>
    </source>
</evidence>
<dbReference type="SUPFAM" id="SSF47336">
    <property type="entry name" value="ACP-like"/>
    <property type="match status" value="1"/>
</dbReference>
<dbReference type="InterPro" id="IPR036736">
    <property type="entry name" value="ACP-like_sf"/>
</dbReference>
<dbReference type="InterPro" id="IPR042099">
    <property type="entry name" value="ANL_N_sf"/>
</dbReference>
<dbReference type="InterPro" id="IPR057737">
    <property type="entry name" value="Condensation_MtbB-like"/>
</dbReference>
<dbReference type="CDD" id="cd02440">
    <property type="entry name" value="AdoMet_MTases"/>
    <property type="match status" value="1"/>
</dbReference>
<keyword evidence="5" id="KW-1185">Reference proteome</keyword>
<dbReference type="InterPro" id="IPR010071">
    <property type="entry name" value="AA_adenyl_dom"/>
</dbReference>
<evidence type="ECO:0000313" key="4">
    <source>
        <dbReference type="EMBL" id="MFD2235085.1"/>
    </source>
</evidence>
<evidence type="ECO:0000259" key="3">
    <source>
        <dbReference type="PROSITE" id="PS50075"/>
    </source>
</evidence>
<dbReference type="InterPro" id="IPR009081">
    <property type="entry name" value="PP-bd_ACP"/>
</dbReference>
<dbReference type="NCBIfam" id="TIGR01733">
    <property type="entry name" value="AA-adenyl-dom"/>
    <property type="match status" value="1"/>
</dbReference>
<dbReference type="SUPFAM" id="SSF53474">
    <property type="entry name" value="alpha/beta-Hydrolases"/>
    <property type="match status" value="1"/>
</dbReference>
<dbReference type="InterPro" id="IPR041464">
    <property type="entry name" value="TubC_N"/>
</dbReference>
<dbReference type="InterPro" id="IPR001242">
    <property type="entry name" value="Condensation_dom"/>
</dbReference>
<dbReference type="Gene3D" id="3.30.559.30">
    <property type="entry name" value="Nonribosomal peptide synthetase, condensation domain"/>
    <property type="match status" value="1"/>
</dbReference>
<dbReference type="Gene3D" id="3.30.559.10">
    <property type="entry name" value="Chloramphenicol acetyltransferase-like domain"/>
    <property type="match status" value="1"/>
</dbReference>
<evidence type="ECO:0000313" key="5">
    <source>
        <dbReference type="Proteomes" id="UP001597296"/>
    </source>
</evidence>
<gene>
    <name evidence="4" type="ORF">ACFSNB_14830</name>
</gene>
<dbReference type="InterPro" id="IPR029063">
    <property type="entry name" value="SAM-dependent_MTases_sf"/>
</dbReference>
<dbReference type="Pfam" id="PF00975">
    <property type="entry name" value="Thioesterase"/>
    <property type="match status" value="1"/>
</dbReference>
<proteinExistence type="predicted"/>
<dbReference type="Gene3D" id="3.40.50.1820">
    <property type="entry name" value="alpha/beta hydrolase"/>
    <property type="match status" value="1"/>
</dbReference>
<dbReference type="Proteomes" id="UP001597296">
    <property type="component" value="Unassembled WGS sequence"/>
</dbReference>
<dbReference type="InterPro" id="IPR044894">
    <property type="entry name" value="TubC_N_sf"/>
</dbReference>
<dbReference type="PROSITE" id="PS00455">
    <property type="entry name" value="AMP_BINDING"/>
    <property type="match status" value="1"/>
</dbReference>
<dbReference type="InterPro" id="IPR000873">
    <property type="entry name" value="AMP-dep_synth/lig_dom"/>
</dbReference>
<dbReference type="Pfam" id="PF08242">
    <property type="entry name" value="Methyltransf_12"/>
    <property type="match status" value="1"/>
</dbReference>
<dbReference type="PANTHER" id="PTHR45527:SF10">
    <property type="entry name" value="PYOCHELIN SYNTHASE PCHF"/>
    <property type="match status" value="1"/>
</dbReference>
<dbReference type="Pfam" id="PF00668">
    <property type="entry name" value="Condensation"/>
    <property type="match status" value="1"/>
</dbReference>
<dbReference type="SUPFAM" id="SSF56801">
    <property type="entry name" value="Acetyl-CoA synthetase-like"/>
    <property type="match status" value="1"/>
</dbReference>
<dbReference type="Pfam" id="PF00550">
    <property type="entry name" value="PP-binding"/>
    <property type="match status" value="1"/>
</dbReference>
<comment type="pathway">
    <text evidence="1">Siderophore biosynthesis.</text>
</comment>
<dbReference type="SUPFAM" id="SSF53335">
    <property type="entry name" value="S-adenosyl-L-methionine-dependent methyltransferases"/>
    <property type="match status" value="1"/>
</dbReference>
<dbReference type="Gene3D" id="3.40.50.12780">
    <property type="entry name" value="N-terminal domain of ligase-like"/>
    <property type="match status" value="1"/>
</dbReference>
<dbReference type="Gene3D" id="1.10.1200.10">
    <property type="entry name" value="ACP-like"/>
    <property type="match status" value="1"/>
</dbReference>
<dbReference type="InterPro" id="IPR023213">
    <property type="entry name" value="CAT-like_dom_sf"/>
</dbReference>
<dbReference type="RefSeq" id="WP_377317933.1">
    <property type="nucleotide sequence ID" value="NZ_JBHUIY010000035.1"/>
</dbReference>
<dbReference type="InterPro" id="IPR045851">
    <property type="entry name" value="AMP-bd_C_sf"/>
</dbReference>
<reference evidence="5" key="1">
    <citation type="journal article" date="2019" name="Int. J. Syst. Evol. Microbiol.">
        <title>The Global Catalogue of Microorganisms (GCM) 10K type strain sequencing project: providing services to taxonomists for standard genome sequencing and annotation.</title>
        <authorList>
            <consortium name="The Broad Institute Genomics Platform"/>
            <consortium name="The Broad Institute Genome Sequencing Center for Infectious Disease"/>
            <person name="Wu L."/>
            <person name="Ma J."/>
        </authorList>
    </citation>
    <scope>NUCLEOTIDE SEQUENCE [LARGE SCALE GENOMIC DNA]</scope>
    <source>
        <strain evidence="5">KCTC 15012</strain>
    </source>
</reference>
<organism evidence="4 5">
    <name type="scientific">Phaeospirillum tilakii</name>
    <dbReference type="NCBI Taxonomy" id="741673"/>
    <lineage>
        <taxon>Bacteria</taxon>
        <taxon>Pseudomonadati</taxon>
        <taxon>Pseudomonadota</taxon>
        <taxon>Alphaproteobacteria</taxon>
        <taxon>Rhodospirillales</taxon>
        <taxon>Rhodospirillaceae</taxon>
        <taxon>Phaeospirillum</taxon>
    </lineage>
</organism>
<sequence>MDVAKLVTELETLGVDLWAEAGKLQFRAPKGLLTAERMGLLRTHKGQILDLLSADHSVVVEPDPAARHQPFPLTDVQAAYLLGRQDSFGHGGVACHGYLEATFPEAAPERLEAAWNRLIARHDMLRAVIATDGHQRVLDTVPHYRLAVTDCRGAPSATVNATLTAIRAEMDHRLYPTDIWPLFELRLTRTDGGDILHVSLDALIADWASAGILFTELDQILAGRDDRLPPLEITFRDYLLAERRLRDTARYRRDRRYWLDRLDQLPAAPDLPRAPATVATLPRFVRHHGRLGRAAWESLRRHAAARGLTASIPVLASYAAVLQRWSRRQRFSLNLTLLNRFPLHPQVNDLVGDFTSVSLLEVEAPGPRGFTEQAAHLAARMLDDLDHRLFSGVEVMRELARRRGREAALMPVVFTSAIGLDARPEGGPRFGHGLTQTPQVVLDCQVRDDADGLDINWDVRQGVFPDGMVDDMFATLLALLAALAEDATAWDRTEPVPLPDWQRAERARVNATATRLPDGMLHHALLRHAAQTPGATAVIAPGRTLSYGELARRAAGVATALRDRGCAPGEPVAIVMAKGPEQVVAALGVLLAGAAYLPFEARQPRQRRDRVLANAGPRLMLTQSWLPVAAEAPAGVEALAVDRIAPAETLPETDDGAPDRLAYVIYTSGSTGEPKGVMISHRAALNTVADINRRFGVSATDRMLGLAQLGFDLSVYDVFGVLGAGGTLVLPDPERGADPSHWAEMVARHGVTLWNSVPAQMQMLANYLETEPRPLPALRLALLSGDWIPVTLPDQIRRLVPGLDLIGLGGATEASIWSNHHRIDRVDPDWTSIPYGLPLANQGFRVLDEALRDAPAWVTGELYITGDGLADGYWNDPALTAERFFPHPVDGQRLYRTGDLGRYRPGGLLEFLGREDGQVKIRGHRVELGEVEAALLAHPAVAAAVVVAAGGTRADRTLLGFIEPARRRPDAAEEERQAWLRLAPVVQRFAEDHLRDLDASRVADSVGALRDAALATMFDAFATRGLFADRTTAHDAEAILVQTGIDRRHHWLARRWLDLLAQAGWLATEPETGHYLRRRDGIDVAAAWDRVARLGAEGMFPPDFVGYHRAHAARIHALLAGEQTPFTLLFPEGRQDIAHALYRDDAISRHNNQAVAALVNRIAARHPRGTALRLLEFGAGTGATSAAVIPVLEGYDADYLFTDVTPFFLSEARERFRDHPWVRFGRVDLDDDLPAQGIAPQSADVVLCAGMLSSTADIAAALARIATTLVPGGWLILTEPTADLPHILLTQGFMIEPAGGDHAHGGTKFLPVERWRELIAAAGGDLLLSLPEDDAPLAACGLRMLAARFKADRERIGADELVTFLASRLPSHMVPAHIQPLDHLPLTGNGKLDRAALAGWIPVGGIDPGVPATAEADGLTARLCALWAEALGLARLAPEDNFYDHGADSLILARVAGRLREEVVEARDFAYDTLLRQMLNEPTAAALARTLRAPSAAAETGTRAVPAPAVPAAGQDSNALLLPFGGGDDGVARVMFHAALGTMDYFQHLGRALAAQSLGPVIGIAVADTERYLALEPAELIGRVADDYARRLAEAGHRRFQLVGYCLGGLLATEVARRLLERGLDVCDLTLVDSIPMFIDTDEELAFEAIFVPNLNLDPVTAVFGADIDPADVYRAIETLTTGGNQRIPAGAMGRLGGDPGLEAVAAAARRQAARPQQDRLADYARAMTAQAGVPVGPELVPALFRVCRHSMRAARFDPPPYVGDMTYLRCREQQSFGITAGVGHLAVPFWEKVCLGDFRLIDVPGNHFSVVEPPHVTVVTDHLAAALGGAR</sequence>
<dbReference type="InterPro" id="IPR029058">
    <property type="entry name" value="AB_hydrolase_fold"/>
</dbReference>
<keyword evidence="2" id="KW-0436">Ligase</keyword>
<dbReference type="InterPro" id="IPR001031">
    <property type="entry name" value="Thioesterase"/>
</dbReference>
<dbReference type="PROSITE" id="PS50075">
    <property type="entry name" value="CARRIER"/>
    <property type="match status" value="1"/>
</dbReference>
<protein>
    <submittedName>
        <fullName evidence="4">Amino acid adenylation domain-containing protein</fullName>
    </submittedName>
</protein>
<feature type="domain" description="Carrier" evidence="3">
    <location>
        <begin position="1414"/>
        <end position="1495"/>
    </location>
</feature>
<name>A0ABW5CCV8_9PROT</name>
<accession>A0ABW5CCV8</accession>
<comment type="caution">
    <text evidence="4">The sequence shown here is derived from an EMBL/GenBank/DDBJ whole genome shotgun (WGS) entry which is preliminary data.</text>
</comment>
<dbReference type="SUPFAM" id="SSF52777">
    <property type="entry name" value="CoA-dependent acyltransferases"/>
    <property type="match status" value="2"/>
</dbReference>
<dbReference type="InterPro" id="IPR013217">
    <property type="entry name" value="Methyltransf_12"/>
</dbReference>
<dbReference type="PANTHER" id="PTHR45527">
    <property type="entry name" value="NONRIBOSOMAL PEPTIDE SYNTHETASE"/>
    <property type="match status" value="1"/>
</dbReference>
<dbReference type="EMBL" id="JBHUIY010000035">
    <property type="protein sequence ID" value="MFD2235085.1"/>
    <property type="molecule type" value="Genomic_DNA"/>
</dbReference>
<dbReference type="Gene3D" id="1.10.10.1830">
    <property type="entry name" value="Non-ribosomal peptide synthase, adenylation domain"/>
    <property type="match status" value="1"/>
</dbReference>
<dbReference type="Gene3D" id="3.30.300.30">
    <property type="match status" value="2"/>
</dbReference>
<dbReference type="Gene3D" id="3.40.50.150">
    <property type="entry name" value="Vaccinia Virus protein VP39"/>
    <property type="match status" value="1"/>
</dbReference>
<dbReference type="Pfam" id="PF18563">
    <property type="entry name" value="TubC_N"/>
    <property type="match status" value="1"/>
</dbReference>
<dbReference type="InterPro" id="IPR020845">
    <property type="entry name" value="AMP-binding_CS"/>
</dbReference>